<proteinExistence type="predicted"/>
<protein>
    <submittedName>
        <fullName evidence="1">Endoribonuclease L-PSP/chorismate mutase-like protein</fullName>
    </submittedName>
</protein>
<sequence>MSVEYMSAYLNAAGVRSFNVPGAGAALAEQGHLSNAIVVPANASIVHITGQVGARENGKVPSDIREEYRQAFENVKAVLEATGVKKGWKAVYKVHFLTLDTSVERLGEWLKNIKLYCGESRPTTMAIGVSSIAWEGATLEIFVEAVRES</sequence>
<dbReference type="Proteomes" id="UP000736672">
    <property type="component" value="Unassembled WGS sequence"/>
</dbReference>
<name>A0A9P9KT11_FUSSL</name>
<evidence type="ECO:0000313" key="2">
    <source>
        <dbReference type="Proteomes" id="UP000736672"/>
    </source>
</evidence>
<dbReference type="SUPFAM" id="SSF55298">
    <property type="entry name" value="YjgF-like"/>
    <property type="match status" value="1"/>
</dbReference>
<dbReference type="Pfam" id="PF01042">
    <property type="entry name" value="Ribonuc_L-PSP"/>
    <property type="match status" value="1"/>
</dbReference>
<evidence type="ECO:0000313" key="1">
    <source>
        <dbReference type="EMBL" id="KAH7267991.1"/>
    </source>
</evidence>
<dbReference type="InterPro" id="IPR035959">
    <property type="entry name" value="RutC-like_sf"/>
</dbReference>
<keyword evidence="2" id="KW-1185">Reference proteome</keyword>
<dbReference type="Gene3D" id="3.30.1330.40">
    <property type="entry name" value="RutC-like"/>
    <property type="match status" value="1"/>
</dbReference>
<dbReference type="OrthoDB" id="309640at2759"/>
<accession>A0A9P9KT11</accession>
<organism evidence="1 2">
    <name type="scientific">Fusarium solani</name>
    <name type="common">Filamentous fungus</name>
    <dbReference type="NCBI Taxonomy" id="169388"/>
    <lineage>
        <taxon>Eukaryota</taxon>
        <taxon>Fungi</taxon>
        <taxon>Dikarya</taxon>
        <taxon>Ascomycota</taxon>
        <taxon>Pezizomycotina</taxon>
        <taxon>Sordariomycetes</taxon>
        <taxon>Hypocreomycetidae</taxon>
        <taxon>Hypocreales</taxon>
        <taxon>Nectriaceae</taxon>
        <taxon>Fusarium</taxon>
        <taxon>Fusarium solani species complex</taxon>
    </lineage>
</organism>
<comment type="caution">
    <text evidence="1">The sequence shown here is derived from an EMBL/GenBank/DDBJ whole genome shotgun (WGS) entry which is preliminary data.</text>
</comment>
<dbReference type="EMBL" id="JAGTJS010000005">
    <property type="protein sequence ID" value="KAH7267991.1"/>
    <property type="molecule type" value="Genomic_DNA"/>
</dbReference>
<gene>
    <name evidence="1" type="ORF">B0J15DRAFT_462029</name>
</gene>
<dbReference type="AlphaFoldDB" id="A0A9P9KT11"/>
<dbReference type="InterPro" id="IPR006175">
    <property type="entry name" value="YjgF/YER057c/UK114"/>
</dbReference>
<reference evidence="1" key="1">
    <citation type="journal article" date="2021" name="Nat. Commun.">
        <title>Genetic determinants of endophytism in the Arabidopsis root mycobiome.</title>
        <authorList>
            <person name="Mesny F."/>
            <person name="Miyauchi S."/>
            <person name="Thiergart T."/>
            <person name="Pickel B."/>
            <person name="Atanasova L."/>
            <person name="Karlsson M."/>
            <person name="Huettel B."/>
            <person name="Barry K.W."/>
            <person name="Haridas S."/>
            <person name="Chen C."/>
            <person name="Bauer D."/>
            <person name="Andreopoulos W."/>
            <person name="Pangilinan J."/>
            <person name="LaButti K."/>
            <person name="Riley R."/>
            <person name="Lipzen A."/>
            <person name="Clum A."/>
            <person name="Drula E."/>
            <person name="Henrissat B."/>
            <person name="Kohler A."/>
            <person name="Grigoriev I.V."/>
            <person name="Martin F.M."/>
            <person name="Hacquard S."/>
        </authorList>
    </citation>
    <scope>NUCLEOTIDE SEQUENCE</scope>
    <source>
        <strain evidence="1">FSSC 5 MPI-SDFR-AT-0091</strain>
    </source>
</reference>